<feature type="region of interest" description="Disordered" evidence="1">
    <location>
        <begin position="1"/>
        <end position="29"/>
    </location>
</feature>
<evidence type="ECO:0000256" key="1">
    <source>
        <dbReference type="SAM" id="MobiDB-lite"/>
    </source>
</evidence>
<feature type="compositionally biased region" description="Polar residues" evidence="1">
    <location>
        <begin position="7"/>
        <end position="18"/>
    </location>
</feature>
<keyword evidence="2" id="KW-0812">Transmembrane</keyword>
<dbReference type="EMBL" id="JAFBMS010000113">
    <property type="protein sequence ID" value="KAG9335692.1"/>
    <property type="molecule type" value="Genomic_DNA"/>
</dbReference>
<name>A0A8T2NDA8_9TELE</name>
<gene>
    <name evidence="3" type="ORF">JZ751_004345</name>
</gene>
<proteinExistence type="predicted"/>
<feature type="transmembrane region" description="Helical" evidence="2">
    <location>
        <begin position="65"/>
        <end position="85"/>
    </location>
</feature>
<dbReference type="AlphaFoldDB" id="A0A8T2NDA8"/>
<accession>A0A8T2NDA8</accession>
<comment type="caution">
    <text evidence="3">The sequence shown here is derived from an EMBL/GenBank/DDBJ whole genome shotgun (WGS) entry which is preliminary data.</text>
</comment>
<dbReference type="Proteomes" id="UP000824540">
    <property type="component" value="Unassembled WGS sequence"/>
</dbReference>
<protein>
    <submittedName>
        <fullName evidence="3">Uncharacterized protein</fullName>
    </submittedName>
</protein>
<organism evidence="3 4">
    <name type="scientific">Albula glossodonta</name>
    <name type="common">roundjaw bonefish</name>
    <dbReference type="NCBI Taxonomy" id="121402"/>
    <lineage>
        <taxon>Eukaryota</taxon>
        <taxon>Metazoa</taxon>
        <taxon>Chordata</taxon>
        <taxon>Craniata</taxon>
        <taxon>Vertebrata</taxon>
        <taxon>Euteleostomi</taxon>
        <taxon>Actinopterygii</taxon>
        <taxon>Neopterygii</taxon>
        <taxon>Teleostei</taxon>
        <taxon>Albuliformes</taxon>
        <taxon>Albulidae</taxon>
        <taxon>Albula</taxon>
    </lineage>
</organism>
<evidence type="ECO:0000313" key="4">
    <source>
        <dbReference type="Proteomes" id="UP000824540"/>
    </source>
</evidence>
<sequence>MKPPGASTKSAFHISQRNAPLPPEKTSTAGNLMKSMRETFVTGTELQWTLSQTGFNLYCSFSVSLLPSAFSGPFLSLFLFLSLLLSFHPSLTPPPVILL</sequence>
<keyword evidence="2" id="KW-0472">Membrane</keyword>
<keyword evidence="2" id="KW-1133">Transmembrane helix</keyword>
<evidence type="ECO:0000313" key="3">
    <source>
        <dbReference type="EMBL" id="KAG9335692.1"/>
    </source>
</evidence>
<keyword evidence="4" id="KW-1185">Reference proteome</keyword>
<evidence type="ECO:0000256" key="2">
    <source>
        <dbReference type="SAM" id="Phobius"/>
    </source>
</evidence>
<reference evidence="3" key="1">
    <citation type="thesis" date="2021" institute="BYU ScholarsArchive" country="Provo, UT, USA">
        <title>Applications of and Algorithms for Genome Assembly and Genomic Analyses with an Emphasis on Marine Teleosts.</title>
        <authorList>
            <person name="Pickett B.D."/>
        </authorList>
    </citation>
    <scope>NUCLEOTIDE SEQUENCE</scope>
    <source>
        <strain evidence="3">HI-2016</strain>
    </source>
</reference>